<organism evidence="2 3">
    <name type="scientific">Mycolicibacterium confluentis</name>
    <dbReference type="NCBI Taxonomy" id="28047"/>
    <lineage>
        <taxon>Bacteria</taxon>
        <taxon>Bacillati</taxon>
        <taxon>Actinomycetota</taxon>
        <taxon>Actinomycetes</taxon>
        <taxon>Mycobacteriales</taxon>
        <taxon>Mycobacteriaceae</taxon>
        <taxon>Mycolicibacterium</taxon>
    </lineage>
</organism>
<evidence type="ECO:0000313" key="3">
    <source>
        <dbReference type="Proteomes" id="UP000466931"/>
    </source>
</evidence>
<reference evidence="2" key="2">
    <citation type="submission" date="2020-02" db="EMBL/GenBank/DDBJ databases">
        <authorList>
            <person name="Matsumoto Y."/>
            <person name="Motooka D."/>
            <person name="Nakamura S."/>
        </authorList>
    </citation>
    <scope>NUCLEOTIDE SEQUENCE</scope>
    <source>
        <strain evidence="2">JCM 13671</strain>
    </source>
</reference>
<reference evidence="2" key="1">
    <citation type="journal article" date="2019" name="Emerg. Microbes Infect.">
        <title>Comprehensive subspecies identification of 175 nontuberculous mycobacteria species based on 7547 genomic profiles.</title>
        <authorList>
            <person name="Matsumoto Y."/>
            <person name="Kinjo T."/>
            <person name="Motooka D."/>
            <person name="Nabeya D."/>
            <person name="Jung N."/>
            <person name="Uechi K."/>
            <person name="Horii T."/>
            <person name="Iida T."/>
            <person name="Fujita J."/>
            <person name="Nakamura S."/>
        </authorList>
    </citation>
    <scope>NUCLEOTIDE SEQUENCE [LARGE SCALE GENOMIC DNA]</scope>
    <source>
        <strain evidence="2">JCM 13671</strain>
    </source>
</reference>
<keyword evidence="1" id="KW-0732">Signal</keyword>
<protein>
    <submittedName>
        <fullName evidence="2">Uncharacterized protein</fullName>
    </submittedName>
</protein>
<gene>
    <name evidence="2" type="ORF">MCNF_35180</name>
</gene>
<dbReference type="Proteomes" id="UP000466931">
    <property type="component" value="Chromosome"/>
</dbReference>
<evidence type="ECO:0000256" key="1">
    <source>
        <dbReference type="SAM" id="SignalP"/>
    </source>
</evidence>
<evidence type="ECO:0000313" key="2">
    <source>
        <dbReference type="EMBL" id="BBZ34913.1"/>
    </source>
</evidence>
<sequence length="114" mass="11951">MGAGAAAVAAAAMFTPAVAAQADVAVPAPLAPVTQVLDAGFAQDFNWWWVGQANPTPPKHIVLLEFRPLALIPGFLEDAWKQWTANWNFQVCFLGAGVKVGPYGTVTVSVGRGC</sequence>
<feature type="signal peptide" evidence="1">
    <location>
        <begin position="1"/>
        <end position="19"/>
    </location>
</feature>
<dbReference type="EMBL" id="AP022612">
    <property type="protein sequence ID" value="BBZ34913.1"/>
    <property type="molecule type" value="Genomic_DNA"/>
</dbReference>
<accession>A0A7I7Y163</accession>
<proteinExistence type="predicted"/>
<feature type="chain" id="PRO_5038645857" evidence="1">
    <location>
        <begin position="20"/>
        <end position="114"/>
    </location>
</feature>
<name>A0A7I7Y163_9MYCO</name>
<dbReference type="AlphaFoldDB" id="A0A7I7Y163"/>
<keyword evidence="3" id="KW-1185">Reference proteome</keyword>